<protein>
    <submittedName>
        <fullName evidence="2">Uncharacterized protein</fullName>
    </submittedName>
</protein>
<dbReference type="Proteomes" id="UP001324287">
    <property type="component" value="Chromosome"/>
</dbReference>
<dbReference type="EMBL" id="CP141261">
    <property type="protein sequence ID" value="WRL64864.1"/>
    <property type="molecule type" value="Genomic_DNA"/>
</dbReference>
<sequence length="46" mass="4707">MSTLEISQVSRWFANVVAVNDVTMTIGPGSPGCSAPTVPASRPSST</sequence>
<evidence type="ECO:0000313" key="2">
    <source>
        <dbReference type="EMBL" id="WRL64864.1"/>
    </source>
</evidence>
<dbReference type="RefSeq" id="WP_324276189.1">
    <property type="nucleotide sequence ID" value="NZ_CP141261.1"/>
</dbReference>
<evidence type="ECO:0000313" key="3">
    <source>
        <dbReference type="Proteomes" id="UP001324287"/>
    </source>
</evidence>
<feature type="region of interest" description="Disordered" evidence="1">
    <location>
        <begin position="27"/>
        <end position="46"/>
    </location>
</feature>
<gene>
    <name evidence="2" type="ORF">U6N30_03730</name>
</gene>
<evidence type="ECO:0000256" key="1">
    <source>
        <dbReference type="SAM" id="MobiDB-lite"/>
    </source>
</evidence>
<reference evidence="2 3" key="1">
    <citation type="submission" date="2023-12" db="EMBL/GenBank/DDBJ databases">
        <title>Blastococcus brunescens sp. nov., an actonobacterium isolated from sandstone collected in sahara desert.</title>
        <authorList>
            <person name="Gtari M."/>
            <person name="Ghodhbane F."/>
        </authorList>
    </citation>
    <scope>NUCLEOTIDE SEQUENCE [LARGE SCALE GENOMIC DNA]</scope>
    <source>
        <strain evidence="2 3">BMG 8361</strain>
    </source>
</reference>
<keyword evidence="3" id="KW-1185">Reference proteome</keyword>
<accession>A0ABZ1B655</accession>
<proteinExistence type="predicted"/>
<name>A0ABZ1B655_9ACTN</name>
<organism evidence="2 3">
    <name type="scientific">Blastococcus brunescens</name>
    <dbReference type="NCBI Taxonomy" id="1564165"/>
    <lineage>
        <taxon>Bacteria</taxon>
        <taxon>Bacillati</taxon>
        <taxon>Actinomycetota</taxon>
        <taxon>Actinomycetes</taxon>
        <taxon>Geodermatophilales</taxon>
        <taxon>Geodermatophilaceae</taxon>
        <taxon>Blastococcus</taxon>
    </lineage>
</organism>